<sequence>MDATTPIQEEEGRGSVVVGAGQGRGRGRATVPSRVSRPLATVGRTHAPPRSMLWRRSLHFPRALPVI</sequence>
<feature type="region of interest" description="Disordered" evidence="1">
    <location>
        <begin position="1"/>
        <end position="33"/>
    </location>
</feature>
<comment type="caution">
    <text evidence="2">The sequence shown here is derived from an EMBL/GenBank/DDBJ whole genome shotgun (WGS) entry which is preliminary data.</text>
</comment>
<evidence type="ECO:0000313" key="2">
    <source>
        <dbReference type="EMBL" id="MPC97388.1"/>
    </source>
</evidence>
<reference evidence="2 3" key="1">
    <citation type="submission" date="2019-05" db="EMBL/GenBank/DDBJ databases">
        <title>Another draft genome of Portunus trituberculatus and its Hox gene families provides insights of decapod evolution.</title>
        <authorList>
            <person name="Jeong J.-H."/>
            <person name="Song I."/>
            <person name="Kim S."/>
            <person name="Choi T."/>
            <person name="Kim D."/>
            <person name="Ryu S."/>
            <person name="Kim W."/>
        </authorList>
    </citation>
    <scope>NUCLEOTIDE SEQUENCE [LARGE SCALE GENOMIC DNA]</scope>
    <source>
        <tissue evidence="2">Muscle</tissue>
    </source>
</reference>
<keyword evidence="3" id="KW-1185">Reference proteome</keyword>
<protein>
    <submittedName>
        <fullName evidence="2">Uncharacterized protein</fullName>
    </submittedName>
</protein>
<dbReference type="EMBL" id="VSRR010109756">
    <property type="protein sequence ID" value="MPC97388.1"/>
    <property type="molecule type" value="Genomic_DNA"/>
</dbReference>
<organism evidence="2 3">
    <name type="scientific">Portunus trituberculatus</name>
    <name type="common">Swimming crab</name>
    <name type="synonym">Neptunus trituberculatus</name>
    <dbReference type="NCBI Taxonomy" id="210409"/>
    <lineage>
        <taxon>Eukaryota</taxon>
        <taxon>Metazoa</taxon>
        <taxon>Ecdysozoa</taxon>
        <taxon>Arthropoda</taxon>
        <taxon>Crustacea</taxon>
        <taxon>Multicrustacea</taxon>
        <taxon>Malacostraca</taxon>
        <taxon>Eumalacostraca</taxon>
        <taxon>Eucarida</taxon>
        <taxon>Decapoda</taxon>
        <taxon>Pleocyemata</taxon>
        <taxon>Brachyura</taxon>
        <taxon>Eubrachyura</taxon>
        <taxon>Portunoidea</taxon>
        <taxon>Portunidae</taxon>
        <taxon>Portuninae</taxon>
        <taxon>Portunus</taxon>
    </lineage>
</organism>
<dbReference type="AlphaFoldDB" id="A0A5B7JWL2"/>
<evidence type="ECO:0000256" key="1">
    <source>
        <dbReference type="SAM" id="MobiDB-lite"/>
    </source>
</evidence>
<accession>A0A5B7JWL2</accession>
<proteinExistence type="predicted"/>
<dbReference type="Proteomes" id="UP000324222">
    <property type="component" value="Unassembled WGS sequence"/>
</dbReference>
<evidence type="ECO:0000313" key="3">
    <source>
        <dbReference type="Proteomes" id="UP000324222"/>
    </source>
</evidence>
<gene>
    <name evidence="2" type="ORF">E2C01_092701</name>
</gene>
<name>A0A5B7JWL2_PORTR</name>